<evidence type="ECO:0000259" key="2">
    <source>
        <dbReference type="Pfam" id="PF00266"/>
    </source>
</evidence>
<dbReference type="InterPro" id="IPR015424">
    <property type="entry name" value="PyrdxlP-dep_Trfase"/>
</dbReference>
<protein>
    <submittedName>
        <fullName evidence="3">Aminotransferase class V-fold PLP-dependent enzyme</fullName>
    </submittedName>
</protein>
<keyword evidence="4" id="KW-1185">Reference proteome</keyword>
<dbReference type="AlphaFoldDB" id="A0A953HVG7"/>
<reference evidence="3" key="1">
    <citation type="submission" date="2021-06" db="EMBL/GenBank/DDBJ databases">
        <title>44 bacteria genomes isolated from Dapeng, Shenzhen.</title>
        <authorList>
            <person name="Zheng W."/>
            <person name="Yu S."/>
            <person name="Huang Y."/>
        </authorList>
    </citation>
    <scope>NUCLEOTIDE SEQUENCE</scope>
    <source>
        <strain evidence="3">DP5N28-2</strain>
    </source>
</reference>
<proteinExistence type="predicted"/>
<evidence type="ECO:0000313" key="4">
    <source>
        <dbReference type="Proteomes" id="UP000753961"/>
    </source>
</evidence>
<dbReference type="SUPFAM" id="SSF53383">
    <property type="entry name" value="PLP-dependent transferases"/>
    <property type="match status" value="1"/>
</dbReference>
<keyword evidence="3" id="KW-0808">Transferase</keyword>
<dbReference type="PANTHER" id="PTHR43586">
    <property type="entry name" value="CYSTEINE DESULFURASE"/>
    <property type="match status" value="1"/>
</dbReference>
<name>A0A953HVG7_9BACT</name>
<dbReference type="GO" id="GO:0008483">
    <property type="term" value="F:transaminase activity"/>
    <property type="evidence" value="ECO:0007669"/>
    <property type="project" value="UniProtKB-KW"/>
</dbReference>
<dbReference type="InterPro" id="IPR015422">
    <property type="entry name" value="PyrdxlP-dep_Trfase_small"/>
</dbReference>
<keyword evidence="1" id="KW-0663">Pyridoxal phosphate</keyword>
<keyword evidence="3" id="KW-0032">Aminotransferase</keyword>
<dbReference type="Pfam" id="PF00266">
    <property type="entry name" value="Aminotran_5"/>
    <property type="match status" value="1"/>
</dbReference>
<dbReference type="Gene3D" id="3.40.640.10">
    <property type="entry name" value="Type I PLP-dependent aspartate aminotransferase-like (Major domain)"/>
    <property type="match status" value="1"/>
</dbReference>
<comment type="caution">
    <text evidence="3">The sequence shown here is derived from an EMBL/GenBank/DDBJ whole genome shotgun (WGS) entry which is preliminary data.</text>
</comment>
<dbReference type="InterPro" id="IPR000192">
    <property type="entry name" value="Aminotrans_V_dom"/>
</dbReference>
<sequence length="385" mass="44102">MISTQRQFFELPDDETYLNAAYMTPTPMVVAEAGEKGIRQKMNPTSIGKEAFFSTPDEVRSLFSQLINNPEPNRIALFPSVSYGMANVVKNIKPGYGNEVLIVEDQFPSAVFPWHQPDSHHNVKTIPLPDLYKNRGERLTDSIIDAIRDQTAAVCIGTVLWTDGTRYHLKRIAEKCQQHGTLLILDGTQSIGALKFDLQEIKPDALICAGYKWLMGPYGMTVGYFGPAFDEGNPIEENWINRQNSKDFTRLTQYEEKYGPNAQRYNSGQYSNFIHIAMLRKSLELILEWKVDIIQGYCDYLTAELFDTITKSKSYWIEKDPNYRSSHIVGIHLLKTELKEKLERTFADKNIHVSMRSDCVRVSPHLYNTKKDMYQFMDVILGLDS</sequence>
<organism evidence="3 4">
    <name type="scientific">Membranihabitans marinus</name>
    <dbReference type="NCBI Taxonomy" id="1227546"/>
    <lineage>
        <taxon>Bacteria</taxon>
        <taxon>Pseudomonadati</taxon>
        <taxon>Bacteroidota</taxon>
        <taxon>Saprospiria</taxon>
        <taxon>Saprospirales</taxon>
        <taxon>Saprospiraceae</taxon>
        <taxon>Membranihabitans</taxon>
    </lineage>
</organism>
<dbReference type="Gene3D" id="3.90.1150.10">
    <property type="entry name" value="Aspartate Aminotransferase, domain 1"/>
    <property type="match status" value="1"/>
</dbReference>
<gene>
    <name evidence="3" type="ORF">KUV50_12315</name>
</gene>
<evidence type="ECO:0000313" key="3">
    <source>
        <dbReference type="EMBL" id="MBY5958926.1"/>
    </source>
</evidence>
<feature type="domain" description="Aminotransferase class V" evidence="2">
    <location>
        <begin position="52"/>
        <end position="372"/>
    </location>
</feature>
<dbReference type="Proteomes" id="UP000753961">
    <property type="component" value="Unassembled WGS sequence"/>
</dbReference>
<accession>A0A953HVG7</accession>
<dbReference type="RefSeq" id="WP_222580466.1">
    <property type="nucleotide sequence ID" value="NZ_JAHVHU010000011.1"/>
</dbReference>
<dbReference type="PANTHER" id="PTHR43586:SF15">
    <property type="entry name" value="BLR3095 PROTEIN"/>
    <property type="match status" value="1"/>
</dbReference>
<evidence type="ECO:0000256" key="1">
    <source>
        <dbReference type="ARBA" id="ARBA00022898"/>
    </source>
</evidence>
<dbReference type="EMBL" id="JAHVHU010000011">
    <property type="protein sequence ID" value="MBY5958926.1"/>
    <property type="molecule type" value="Genomic_DNA"/>
</dbReference>
<dbReference type="InterPro" id="IPR015421">
    <property type="entry name" value="PyrdxlP-dep_Trfase_major"/>
</dbReference>